<gene>
    <name evidence="2" type="ORF">P171DRAFT_315762</name>
</gene>
<organism evidence="2 3">
    <name type="scientific">Karstenula rhodostoma CBS 690.94</name>
    <dbReference type="NCBI Taxonomy" id="1392251"/>
    <lineage>
        <taxon>Eukaryota</taxon>
        <taxon>Fungi</taxon>
        <taxon>Dikarya</taxon>
        <taxon>Ascomycota</taxon>
        <taxon>Pezizomycotina</taxon>
        <taxon>Dothideomycetes</taxon>
        <taxon>Pleosporomycetidae</taxon>
        <taxon>Pleosporales</taxon>
        <taxon>Massarineae</taxon>
        <taxon>Didymosphaeriaceae</taxon>
        <taxon>Karstenula</taxon>
    </lineage>
</organism>
<dbReference type="PANTHER" id="PTHR10622">
    <property type="entry name" value="HET DOMAIN-CONTAINING PROTEIN"/>
    <property type="match status" value="1"/>
</dbReference>
<dbReference type="PANTHER" id="PTHR10622:SF10">
    <property type="entry name" value="HET DOMAIN-CONTAINING PROTEIN"/>
    <property type="match status" value="1"/>
</dbReference>
<protein>
    <submittedName>
        <fullName evidence="2">HET-domain-containing protein</fullName>
    </submittedName>
</protein>
<evidence type="ECO:0000313" key="2">
    <source>
        <dbReference type="EMBL" id="KAF2446834.1"/>
    </source>
</evidence>
<dbReference type="OrthoDB" id="20872at2759"/>
<feature type="non-terminal residue" evidence="2">
    <location>
        <position position="293"/>
    </location>
</feature>
<feature type="domain" description="Heterokaryon incompatibility" evidence="1">
    <location>
        <begin position="21"/>
        <end position="116"/>
    </location>
</feature>
<reference evidence="2" key="1">
    <citation type="journal article" date="2020" name="Stud. Mycol.">
        <title>101 Dothideomycetes genomes: a test case for predicting lifestyles and emergence of pathogens.</title>
        <authorList>
            <person name="Haridas S."/>
            <person name="Albert R."/>
            <person name="Binder M."/>
            <person name="Bloem J."/>
            <person name="Labutti K."/>
            <person name="Salamov A."/>
            <person name="Andreopoulos B."/>
            <person name="Baker S."/>
            <person name="Barry K."/>
            <person name="Bills G."/>
            <person name="Bluhm B."/>
            <person name="Cannon C."/>
            <person name="Castanera R."/>
            <person name="Culley D."/>
            <person name="Daum C."/>
            <person name="Ezra D."/>
            <person name="Gonzalez J."/>
            <person name="Henrissat B."/>
            <person name="Kuo A."/>
            <person name="Liang C."/>
            <person name="Lipzen A."/>
            <person name="Lutzoni F."/>
            <person name="Magnuson J."/>
            <person name="Mondo S."/>
            <person name="Nolan M."/>
            <person name="Ohm R."/>
            <person name="Pangilinan J."/>
            <person name="Park H.-J."/>
            <person name="Ramirez L."/>
            <person name="Alfaro M."/>
            <person name="Sun H."/>
            <person name="Tritt A."/>
            <person name="Yoshinaga Y."/>
            <person name="Zwiers L.-H."/>
            <person name="Turgeon B."/>
            <person name="Goodwin S."/>
            <person name="Spatafora J."/>
            <person name="Crous P."/>
            <person name="Grigoriev I."/>
        </authorList>
    </citation>
    <scope>NUCLEOTIDE SEQUENCE</scope>
    <source>
        <strain evidence="2">CBS 690.94</strain>
    </source>
</reference>
<dbReference type="AlphaFoldDB" id="A0A9P4PPX7"/>
<dbReference type="EMBL" id="MU001497">
    <property type="protein sequence ID" value="KAF2446834.1"/>
    <property type="molecule type" value="Genomic_DNA"/>
</dbReference>
<evidence type="ECO:0000259" key="1">
    <source>
        <dbReference type="Pfam" id="PF06985"/>
    </source>
</evidence>
<dbReference type="Proteomes" id="UP000799764">
    <property type="component" value="Unassembled WGS sequence"/>
</dbReference>
<sequence length="293" mass="34091">MRLLNTNTLVLHSFVQRIPPYVILSHTWGDGEVTFDDIHQDHAKNMQGYSKIIKCCEQAVRDRYKWTWIDTCCIDKRSSSELSEVINSMYKWYWDAEIYYAFLSDLTSNLDNFHVSDLRLVRWFTRGWCLQELLAPAVVEFYNADWVYMGTKSSAVTNISARTGIDKKYLSDRHSIEQASIATRFSWASCRETTRPEDIAYCLLGLVDVNMPLLYGEGDKAFYRLQLELVQKSNEHTIFAWNPQEFRASHDRLGMLAPHPLAFSNASRINVRNRDDIKTFEMTNSGLRITLNI</sequence>
<evidence type="ECO:0000313" key="3">
    <source>
        <dbReference type="Proteomes" id="UP000799764"/>
    </source>
</evidence>
<comment type="caution">
    <text evidence="2">The sequence shown here is derived from an EMBL/GenBank/DDBJ whole genome shotgun (WGS) entry which is preliminary data.</text>
</comment>
<dbReference type="InterPro" id="IPR010730">
    <property type="entry name" value="HET"/>
</dbReference>
<proteinExistence type="predicted"/>
<accession>A0A9P4PPX7</accession>
<dbReference type="Pfam" id="PF06985">
    <property type="entry name" value="HET"/>
    <property type="match status" value="1"/>
</dbReference>
<keyword evidence="3" id="KW-1185">Reference proteome</keyword>
<name>A0A9P4PPX7_9PLEO</name>